<comment type="subcellular location">
    <subcellularLocation>
        <location evidence="1">Membrane</location>
        <topology evidence="1">Multi-pass membrane protein</topology>
    </subcellularLocation>
</comment>
<feature type="compositionally biased region" description="Basic residues" evidence="6">
    <location>
        <begin position="590"/>
        <end position="599"/>
    </location>
</feature>
<reference evidence="8" key="1">
    <citation type="submission" date="2019-03" db="EMBL/GenBank/DDBJ databases">
        <title>Improved annotation for the trematode Fasciola hepatica.</title>
        <authorList>
            <person name="Choi Y.-J."/>
            <person name="Martin J."/>
            <person name="Mitreva M."/>
        </authorList>
    </citation>
    <scope>NUCLEOTIDE SEQUENCE [LARGE SCALE GENOMIC DNA]</scope>
</reference>
<name>A0A4E0RDG2_FASHE</name>
<feature type="transmembrane region" description="Helical" evidence="7">
    <location>
        <begin position="182"/>
        <end position="212"/>
    </location>
</feature>
<feature type="region of interest" description="Disordered" evidence="6">
    <location>
        <begin position="576"/>
        <end position="623"/>
    </location>
</feature>
<dbReference type="Proteomes" id="UP000230066">
    <property type="component" value="Unassembled WGS sequence"/>
</dbReference>
<comment type="caution">
    <text evidence="8">The sequence shown here is derived from an EMBL/GenBank/DDBJ whole genome shotgun (WGS) entry which is preliminary data.</text>
</comment>
<dbReference type="AlphaFoldDB" id="A0A4E0RDG2"/>
<feature type="transmembrane region" description="Helical" evidence="7">
    <location>
        <begin position="355"/>
        <end position="373"/>
    </location>
</feature>
<keyword evidence="9" id="KW-1185">Reference proteome</keyword>
<evidence type="ECO:0000256" key="3">
    <source>
        <dbReference type="ARBA" id="ARBA00022692"/>
    </source>
</evidence>
<evidence type="ECO:0000256" key="1">
    <source>
        <dbReference type="ARBA" id="ARBA00004141"/>
    </source>
</evidence>
<feature type="transmembrane region" description="Helical" evidence="7">
    <location>
        <begin position="218"/>
        <end position="236"/>
    </location>
</feature>
<gene>
    <name evidence="8" type="ORF">D915_004703</name>
</gene>
<accession>A0A4E0RDG2</accession>
<keyword evidence="4 7" id="KW-1133">Transmembrane helix</keyword>
<feature type="region of interest" description="Disordered" evidence="6">
    <location>
        <begin position="396"/>
        <end position="427"/>
    </location>
</feature>
<keyword evidence="5 7" id="KW-0472">Membrane</keyword>
<dbReference type="PANTHER" id="PTHR10383:SF9">
    <property type="entry name" value="SERINE INCORPORATOR, ISOFORM F"/>
    <property type="match status" value="1"/>
</dbReference>
<feature type="region of interest" description="Disordered" evidence="6">
    <location>
        <begin position="455"/>
        <end position="493"/>
    </location>
</feature>
<feature type="transmembrane region" description="Helical" evidence="7">
    <location>
        <begin position="143"/>
        <end position="170"/>
    </location>
</feature>
<organism evidence="8 9">
    <name type="scientific">Fasciola hepatica</name>
    <name type="common">Liver fluke</name>
    <dbReference type="NCBI Taxonomy" id="6192"/>
    <lineage>
        <taxon>Eukaryota</taxon>
        <taxon>Metazoa</taxon>
        <taxon>Spiralia</taxon>
        <taxon>Lophotrochozoa</taxon>
        <taxon>Platyhelminthes</taxon>
        <taxon>Trematoda</taxon>
        <taxon>Digenea</taxon>
        <taxon>Plagiorchiida</taxon>
        <taxon>Echinostomata</taxon>
        <taxon>Echinostomatoidea</taxon>
        <taxon>Fasciolidae</taxon>
        <taxon>Fasciola</taxon>
    </lineage>
</organism>
<keyword evidence="3 7" id="KW-0812">Transmembrane</keyword>
<dbReference type="InterPro" id="IPR005016">
    <property type="entry name" value="TDE1/TMS"/>
</dbReference>
<feature type="compositionally biased region" description="Basic and acidic residues" evidence="6">
    <location>
        <begin position="614"/>
        <end position="623"/>
    </location>
</feature>
<evidence type="ECO:0000256" key="7">
    <source>
        <dbReference type="SAM" id="Phobius"/>
    </source>
</evidence>
<proteinExistence type="inferred from homology"/>
<evidence type="ECO:0000256" key="2">
    <source>
        <dbReference type="ARBA" id="ARBA00006665"/>
    </source>
</evidence>
<feature type="compositionally biased region" description="Basic residues" evidence="6">
    <location>
        <begin position="459"/>
        <end position="476"/>
    </location>
</feature>
<feature type="transmembrane region" description="Helical" evidence="7">
    <location>
        <begin position="248"/>
        <end position="267"/>
    </location>
</feature>
<dbReference type="EMBL" id="JXXN02001485">
    <property type="protein sequence ID" value="THD24665.1"/>
    <property type="molecule type" value="Genomic_DNA"/>
</dbReference>
<feature type="transmembrane region" description="Helical" evidence="7">
    <location>
        <begin position="797"/>
        <end position="819"/>
    </location>
</feature>
<comment type="similarity">
    <text evidence="2">Belongs to the TDE1 family.</text>
</comment>
<evidence type="ECO:0000256" key="6">
    <source>
        <dbReference type="SAM" id="MobiDB-lite"/>
    </source>
</evidence>
<evidence type="ECO:0000313" key="9">
    <source>
        <dbReference type="Proteomes" id="UP000230066"/>
    </source>
</evidence>
<protein>
    <submittedName>
        <fullName evidence="8">Serine incorporator 5</fullName>
    </submittedName>
</protein>
<feature type="transmembrane region" description="Helical" evidence="7">
    <location>
        <begin position="116"/>
        <end position="137"/>
    </location>
</feature>
<dbReference type="GO" id="GO:0016020">
    <property type="term" value="C:membrane"/>
    <property type="evidence" value="ECO:0007669"/>
    <property type="project" value="UniProtKB-SubCell"/>
</dbReference>
<feature type="transmembrane region" description="Helical" evidence="7">
    <location>
        <begin position="758"/>
        <end position="777"/>
    </location>
</feature>
<dbReference type="Pfam" id="PF03348">
    <property type="entry name" value="Serinc"/>
    <property type="match status" value="2"/>
</dbReference>
<evidence type="ECO:0000313" key="8">
    <source>
        <dbReference type="EMBL" id="THD24665.1"/>
    </source>
</evidence>
<evidence type="ECO:0000256" key="4">
    <source>
        <dbReference type="ARBA" id="ARBA00022989"/>
    </source>
</evidence>
<feature type="transmembrane region" description="Helical" evidence="7">
    <location>
        <begin position="26"/>
        <end position="43"/>
    </location>
</feature>
<sequence length="849" mass="94775">MSCACGPLPCCISLCKNVRESTTTRLLYTIILFVVVVLSLLSHESGWMGKIYSQFQEDLDNFCSKLNAGTGCRRLAGFIAIYRLCFPLFVFHFLMTFLMTGVSSSQTIRGKIHNGFWFWKILFLVLLYILAYSFPVLEKWTKIWMIIGIIGGLMFVYIQHITLIDFAYEINGIWHAKAAKSVGFAVCIYAVTLVLYLATAGAYACFIIFYGLPQQCSLNLTVTGVNGGLTALLAICSVFSNTLRRKQLWLPGAVTSAFVAFLTWSALGSQPRVLSSDVPWQNRAVSSMDKKINATMHPLLVAADHLNRLLSDQFQPQSDQSSVVRGPTVTSPTVMINQCLPGGISSLSDHLGKDIFMVLGLLLVIGGSLYSSVRATMQARRMGIRTHRERLKMLLSPIPEQPELVDRAPPTSAGISDNPEPDPDEEYISKKKIKQQERRDDMTLNRLAETVAALPNPKVFRRPSARQPSRRTRNGTRKAISPTSPPNGGVTRAELSYEDGVPLIGPAVTSPDPLTHSTLRVASSVPDLSSTMRRLSRAAAQRTDITQVQWNPLPPSSTDQSNYAPLPTYHEIIFEDTFGNPPRTSAQTKRVAKRQRKGTIRPSDLGKPLSRAGRIGDRQTRRTKEEQLAMKLARLAPDAFPDRNAEPNRSSMIEITFPDRPNGQLIPAAKRPSQSRLSTGDLPDLILDEGDTIGWSSPNHIRYRRARSVTELVVTPRAIRLLESQPNLVHSLAYLKPMLDKEAPRDGYVIYNETIASVYSYPWFHFIYALSSLYLMTQLTNWYNPQISRVETLSESWATMWMKLASSWLALLLYAWTIACPRLCIGRKLGDTPFTVRTPNSHRSTPSSV</sequence>
<feature type="transmembrane region" description="Helical" evidence="7">
    <location>
        <begin position="75"/>
        <end position="95"/>
    </location>
</feature>
<evidence type="ECO:0000256" key="5">
    <source>
        <dbReference type="ARBA" id="ARBA00023136"/>
    </source>
</evidence>
<dbReference type="PANTHER" id="PTHR10383">
    <property type="entry name" value="SERINE INCORPORATOR"/>
    <property type="match status" value="1"/>
</dbReference>